<evidence type="ECO:0000256" key="1">
    <source>
        <dbReference type="ARBA" id="ARBA00004651"/>
    </source>
</evidence>
<evidence type="ECO:0000256" key="2">
    <source>
        <dbReference type="ARBA" id="ARBA00007866"/>
    </source>
</evidence>
<feature type="domain" description="Cytochrome oxidase subunit II transmembrane region profile" evidence="18">
    <location>
        <begin position="25"/>
        <end position="122"/>
    </location>
</feature>
<evidence type="ECO:0000256" key="11">
    <source>
        <dbReference type="ARBA" id="ARBA00023136"/>
    </source>
</evidence>
<evidence type="ECO:0000313" key="19">
    <source>
        <dbReference type="EMBL" id="NTS65670.1"/>
    </source>
</evidence>
<feature type="domain" description="Cytochrome oxidase subunit II copper A binding" evidence="17">
    <location>
        <begin position="137"/>
        <end position="249"/>
    </location>
</feature>
<sequence length="381" mass="41854">MKNRPLASWRRPRLAAPLALAAALALSGCDLVVMNPAGDVARQQADLILWSTALMLLIIIPVMALTVLFAWKYRATNKDAEYAPDWDHSTGLELVIWAAPLMIIIALGALTWVSTHLLDPYRPLGRLAPAKPLAANDRPLEIQVVSLDWKWLFIYPEQGVATVNELVLPLNRQVRFRMTSSSVMNTFWVPAMAGMIYTMPGMETKLHAVLDKPGRYEGRSGNYSGAGFSGMTFWTYAVDDAGFTRWASQTRAAQARLTDANYLKLEQPSENVQPIRFGGVQNDLFRRITQMCVKPGVPCMSDVMADDMAEPGSHAPVNDRPPVDAPKGALRKDPNEKGSAPHLTAPRGPAEGSTERGAQSNRNMTRLEPVRRPGVTVTAQG</sequence>
<keyword evidence="20" id="KW-1185">Reference proteome</keyword>
<evidence type="ECO:0000256" key="10">
    <source>
        <dbReference type="ARBA" id="ARBA00023002"/>
    </source>
</evidence>
<dbReference type="Pfam" id="PF06481">
    <property type="entry name" value="COX_ARM"/>
    <property type="match status" value="1"/>
</dbReference>
<name>A0ABX2JJM4_9SPHN</name>
<gene>
    <name evidence="19" type="primary">cyoA</name>
    <name evidence="19" type="ORF">HRV97_10905</name>
</gene>
<dbReference type="EMBL" id="JABULH010000004">
    <property type="protein sequence ID" value="NTS65670.1"/>
    <property type="molecule type" value="Genomic_DNA"/>
</dbReference>
<organism evidence="19 20">
    <name type="scientific">Sphingomonas hominis</name>
    <dbReference type="NCBI Taxonomy" id="2741495"/>
    <lineage>
        <taxon>Bacteria</taxon>
        <taxon>Pseudomonadati</taxon>
        <taxon>Pseudomonadota</taxon>
        <taxon>Alphaproteobacteria</taxon>
        <taxon>Sphingomonadales</taxon>
        <taxon>Sphingomonadaceae</taxon>
        <taxon>Sphingomonas</taxon>
    </lineage>
</organism>
<keyword evidence="3" id="KW-0813">Transport</keyword>
<evidence type="ECO:0000256" key="14">
    <source>
        <dbReference type="ARBA" id="ARBA00030198"/>
    </source>
</evidence>
<dbReference type="NCBIfam" id="TIGR01433">
    <property type="entry name" value="CyoA"/>
    <property type="match status" value="1"/>
</dbReference>
<keyword evidence="9 16" id="KW-1133">Transmembrane helix</keyword>
<dbReference type="Pfam" id="PF00116">
    <property type="entry name" value="COX2"/>
    <property type="match status" value="1"/>
</dbReference>
<evidence type="ECO:0000256" key="7">
    <source>
        <dbReference type="ARBA" id="ARBA00022729"/>
    </source>
</evidence>
<evidence type="ECO:0000313" key="20">
    <source>
        <dbReference type="Proteomes" id="UP000621447"/>
    </source>
</evidence>
<evidence type="ECO:0000259" key="18">
    <source>
        <dbReference type="PROSITE" id="PS50999"/>
    </source>
</evidence>
<dbReference type="SUPFAM" id="SSF81464">
    <property type="entry name" value="Cytochrome c oxidase subunit II-like, transmembrane region"/>
    <property type="match status" value="1"/>
</dbReference>
<comment type="similarity">
    <text evidence="2">Belongs to the cytochrome c oxidase subunit 2 family.</text>
</comment>
<dbReference type="SUPFAM" id="SSF49503">
    <property type="entry name" value="Cupredoxins"/>
    <property type="match status" value="1"/>
</dbReference>
<reference evidence="19 20" key="1">
    <citation type="submission" date="2020-06" db="EMBL/GenBank/DDBJ databases">
        <title>Sphingomonas hominis sp. nov., a member of the Sphingomonas, isolated from the hair of a 22-year-old girl.</title>
        <authorList>
            <person name="Zhang D.-F."/>
            <person name="Cui X.-W."/>
        </authorList>
    </citation>
    <scope>NUCLEOTIDE SEQUENCE [LARGE SCALE GENOMIC DNA]</scope>
    <source>
        <strain evidence="19 20">HHU CXW</strain>
    </source>
</reference>
<dbReference type="InterPro" id="IPR034227">
    <property type="entry name" value="CuRO_UO_II"/>
</dbReference>
<dbReference type="InterPro" id="IPR036257">
    <property type="entry name" value="Cyt_c_oxidase_su2_TM_sf"/>
</dbReference>
<keyword evidence="13" id="KW-0449">Lipoprotein</keyword>
<dbReference type="InterPro" id="IPR008972">
    <property type="entry name" value="Cupredoxin"/>
</dbReference>
<dbReference type="InterPro" id="IPR002429">
    <property type="entry name" value="CcO_II-like_C"/>
</dbReference>
<dbReference type="CDD" id="cd04212">
    <property type="entry name" value="CuRO_UO_II"/>
    <property type="match status" value="1"/>
</dbReference>
<dbReference type="RefSeq" id="WP_174194302.1">
    <property type="nucleotide sequence ID" value="NZ_JABULH010000004.1"/>
</dbReference>
<keyword evidence="11 16" id="KW-0472">Membrane</keyword>
<evidence type="ECO:0000256" key="16">
    <source>
        <dbReference type="SAM" id="Phobius"/>
    </source>
</evidence>
<proteinExistence type="inferred from homology"/>
<evidence type="ECO:0000256" key="15">
    <source>
        <dbReference type="SAM" id="MobiDB-lite"/>
    </source>
</evidence>
<dbReference type="Proteomes" id="UP000621447">
    <property type="component" value="Unassembled WGS sequence"/>
</dbReference>
<accession>A0ABX2JJM4</accession>
<dbReference type="PROSITE" id="PS50857">
    <property type="entry name" value="COX2_CUA"/>
    <property type="match status" value="1"/>
</dbReference>
<protein>
    <recommendedName>
        <fullName evidence="14">Ubiquinol oxidase polypeptide II</fullName>
    </recommendedName>
</protein>
<keyword evidence="6 16" id="KW-0812">Transmembrane</keyword>
<evidence type="ECO:0000256" key="13">
    <source>
        <dbReference type="ARBA" id="ARBA00023288"/>
    </source>
</evidence>
<evidence type="ECO:0000256" key="3">
    <source>
        <dbReference type="ARBA" id="ARBA00022448"/>
    </source>
</evidence>
<dbReference type="InterPro" id="IPR006333">
    <property type="entry name" value="Cyt_o_ubiquinol_oxidase_su2"/>
</dbReference>
<dbReference type="Gene3D" id="2.60.40.420">
    <property type="entry name" value="Cupredoxins - blue copper proteins"/>
    <property type="match status" value="1"/>
</dbReference>
<keyword evidence="5" id="KW-0679">Respiratory chain</keyword>
<evidence type="ECO:0000259" key="17">
    <source>
        <dbReference type="PROSITE" id="PS50857"/>
    </source>
</evidence>
<dbReference type="PANTHER" id="PTHR22888:SF18">
    <property type="entry name" value="CYTOCHROME BO(3) UBIQUINOL OXIDASE SUBUNIT 2"/>
    <property type="match status" value="1"/>
</dbReference>
<comment type="caution">
    <text evidence="19">The sequence shown here is derived from an EMBL/GenBank/DDBJ whole genome shotgun (WGS) entry which is preliminary data.</text>
</comment>
<evidence type="ECO:0000256" key="6">
    <source>
        <dbReference type="ARBA" id="ARBA00022692"/>
    </source>
</evidence>
<keyword evidence="8" id="KW-0249">Electron transport</keyword>
<evidence type="ECO:0000256" key="4">
    <source>
        <dbReference type="ARBA" id="ARBA00022475"/>
    </source>
</evidence>
<keyword evidence="12" id="KW-0564">Palmitate</keyword>
<evidence type="ECO:0000256" key="12">
    <source>
        <dbReference type="ARBA" id="ARBA00023139"/>
    </source>
</evidence>
<keyword evidence="4" id="KW-1003">Cell membrane</keyword>
<evidence type="ECO:0000256" key="5">
    <source>
        <dbReference type="ARBA" id="ARBA00022660"/>
    </source>
</evidence>
<feature type="transmembrane region" description="Helical" evidence="16">
    <location>
        <begin position="92"/>
        <end position="113"/>
    </location>
</feature>
<feature type="transmembrane region" description="Helical" evidence="16">
    <location>
        <begin position="47"/>
        <end position="71"/>
    </location>
</feature>
<feature type="region of interest" description="Disordered" evidence="15">
    <location>
        <begin position="304"/>
        <end position="381"/>
    </location>
</feature>
<dbReference type="InterPro" id="IPR011759">
    <property type="entry name" value="Cyt_c_oxidase_su2_TM_dom"/>
</dbReference>
<evidence type="ECO:0000256" key="9">
    <source>
        <dbReference type="ARBA" id="ARBA00022989"/>
    </source>
</evidence>
<evidence type="ECO:0000256" key="8">
    <source>
        <dbReference type="ARBA" id="ARBA00022982"/>
    </source>
</evidence>
<dbReference type="Gene3D" id="1.10.287.90">
    <property type="match status" value="1"/>
</dbReference>
<dbReference type="InterPro" id="IPR010514">
    <property type="entry name" value="COX_ARM"/>
</dbReference>
<keyword evidence="7" id="KW-0732">Signal</keyword>
<dbReference type="InterPro" id="IPR045187">
    <property type="entry name" value="CcO_II"/>
</dbReference>
<dbReference type="PANTHER" id="PTHR22888">
    <property type="entry name" value="CYTOCHROME C OXIDASE, SUBUNIT II"/>
    <property type="match status" value="1"/>
</dbReference>
<dbReference type="PROSITE" id="PS50999">
    <property type="entry name" value="COX2_TM"/>
    <property type="match status" value="1"/>
</dbReference>
<keyword evidence="10" id="KW-0560">Oxidoreductase</keyword>
<comment type="subcellular location">
    <subcellularLocation>
        <location evidence="1">Cell membrane</location>
        <topology evidence="1">Multi-pass membrane protein</topology>
    </subcellularLocation>
</comment>
<dbReference type="PROSITE" id="PS51257">
    <property type="entry name" value="PROKAR_LIPOPROTEIN"/>
    <property type="match status" value="1"/>
</dbReference>